<evidence type="ECO:0000313" key="6">
    <source>
        <dbReference type="Proteomes" id="UP000095094"/>
    </source>
</evidence>
<dbReference type="NCBIfam" id="NF009222">
    <property type="entry name" value="PRK12570.1"/>
    <property type="match status" value="1"/>
</dbReference>
<dbReference type="NCBIfam" id="TIGR00274">
    <property type="entry name" value="N-acetylmuramic acid 6-phosphate etherase"/>
    <property type="match status" value="1"/>
</dbReference>
<comment type="subunit">
    <text evidence="3">Homodimer.</text>
</comment>
<dbReference type="Pfam" id="PF22645">
    <property type="entry name" value="GKRP_SIS_N"/>
    <property type="match status" value="1"/>
</dbReference>
<dbReference type="PROSITE" id="PS01272">
    <property type="entry name" value="GCKR"/>
    <property type="match status" value="1"/>
</dbReference>
<dbReference type="GO" id="GO:0046348">
    <property type="term" value="P:amino sugar catabolic process"/>
    <property type="evidence" value="ECO:0007669"/>
    <property type="project" value="InterPro"/>
</dbReference>
<dbReference type="FunFam" id="3.40.50.10490:FF:000014">
    <property type="entry name" value="N-acetylmuramic acid 6-phosphate etherase"/>
    <property type="match status" value="1"/>
</dbReference>
<dbReference type="EMBL" id="MIJY01000010">
    <property type="protein sequence ID" value="OEG17717.1"/>
    <property type="molecule type" value="Genomic_DNA"/>
</dbReference>
<proteinExistence type="inferred from homology"/>
<evidence type="ECO:0000256" key="2">
    <source>
        <dbReference type="ARBA" id="ARBA00023277"/>
    </source>
</evidence>
<dbReference type="SUPFAM" id="SSF53697">
    <property type="entry name" value="SIS domain"/>
    <property type="match status" value="1"/>
</dbReference>
<dbReference type="CDD" id="cd05007">
    <property type="entry name" value="SIS_Etherase"/>
    <property type="match status" value="1"/>
</dbReference>
<comment type="catalytic activity">
    <reaction evidence="3">
        <text>N-acetyl-D-muramate 6-phosphate + H2O = N-acetyl-D-glucosamine 6-phosphate + (R)-lactate</text>
        <dbReference type="Rhea" id="RHEA:26410"/>
        <dbReference type="ChEBI" id="CHEBI:15377"/>
        <dbReference type="ChEBI" id="CHEBI:16004"/>
        <dbReference type="ChEBI" id="CHEBI:57513"/>
        <dbReference type="ChEBI" id="CHEBI:58722"/>
        <dbReference type="EC" id="4.2.1.126"/>
    </reaction>
</comment>
<keyword evidence="6" id="KW-1185">Reference proteome</keyword>
<dbReference type="GO" id="GO:0016835">
    <property type="term" value="F:carbon-oxygen lyase activity"/>
    <property type="evidence" value="ECO:0007669"/>
    <property type="project" value="UniProtKB-UniRule"/>
</dbReference>
<evidence type="ECO:0000256" key="1">
    <source>
        <dbReference type="ARBA" id="ARBA00023239"/>
    </source>
</evidence>
<dbReference type="EC" id="4.2.1.126" evidence="3"/>
<dbReference type="InterPro" id="IPR046348">
    <property type="entry name" value="SIS_dom_sf"/>
</dbReference>
<dbReference type="NCBIfam" id="NF003915">
    <property type="entry name" value="PRK05441.1"/>
    <property type="match status" value="1"/>
</dbReference>
<comment type="caution">
    <text evidence="5">The sequence shown here is derived from an EMBL/GenBank/DDBJ whole genome shotgun (WGS) entry which is preliminary data.</text>
</comment>
<dbReference type="InterPro" id="IPR001347">
    <property type="entry name" value="SIS_dom"/>
</dbReference>
<keyword evidence="1 3" id="KW-0456">Lyase</keyword>
<dbReference type="PANTHER" id="PTHR10088:SF4">
    <property type="entry name" value="GLUCOKINASE REGULATORY PROTEIN"/>
    <property type="match status" value="1"/>
</dbReference>
<organism evidence="5 6">
    <name type="scientific">Enterococcus termitis</name>
    <dbReference type="NCBI Taxonomy" id="332950"/>
    <lineage>
        <taxon>Bacteria</taxon>
        <taxon>Bacillati</taxon>
        <taxon>Bacillota</taxon>
        <taxon>Bacilli</taxon>
        <taxon>Lactobacillales</taxon>
        <taxon>Enterococcaceae</taxon>
        <taxon>Enterococcus</taxon>
    </lineage>
</organism>
<comment type="miscellaneous">
    <text evidence="3">A lyase-type mechanism (elimination/hydration) is suggested for the cleavage of the lactyl ether bond of MurNAc 6-phosphate, with the formation of an alpha,beta-unsaturated aldehyde intermediate with (E)-stereochemistry, followed by the syn addition of water to give product.</text>
</comment>
<feature type="active site" evidence="3">
    <location>
        <position position="114"/>
    </location>
</feature>
<evidence type="ECO:0000256" key="3">
    <source>
        <dbReference type="HAMAP-Rule" id="MF_00068"/>
    </source>
</evidence>
<dbReference type="UniPathway" id="UPA00342"/>
<dbReference type="GO" id="GO:0016803">
    <property type="term" value="F:ether hydrolase activity"/>
    <property type="evidence" value="ECO:0007669"/>
    <property type="project" value="TreeGrafter"/>
</dbReference>
<dbReference type="OrthoDB" id="9813395at2"/>
<accession>A0A1E5GYG3</accession>
<name>A0A1E5GYG3_9ENTE</name>
<dbReference type="InterPro" id="IPR005488">
    <property type="entry name" value="Etherase_MurQ"/>
</dbReference>
<dbReference type="PANTHER" id="PTHR10088">
    <property type="entry name" value="GLUCOKINASE REGULATORY PROTEIN"/>
    <property type="match status" value="1"/>
</dbReference>
<feature type="domain" description="SIS" evidence="4">
    <location>
        <begin position="55"/>
        <end position="218"/>
    </location>
</feature>
<dbReference type="HAMAP" id="MF_00068">
    <property type="entry name" value="MurQ"/>
    <property type="match status" value="1"/>
</dbReference>
<dbReference type="PROSITE" id="PS51464">
    <property type="entry name" value="SIS"/>
    <property type="match status" value="1"/>
</dbReference>
<comment type="function">
    <text evidence="3">Specifically catalyzes the cleavage of the D-lactyl ether substituent of MurNAc 6-phosphate, producing GlcNAc 6-phosphate and D-lactate.</text>
</comment>
<dbReference type="Gene3D" id="3.40.50.10490">
    <property type="entry name" value="Glucose-6-phosphate isomerase like protein, domain 1"/>
    <property type="match status" value="1"/>
</dbReference>
<feature type="active site" description="Proton donor" evidence="3">
    <location>
        <position position="83"/>
    </location>
</feature>
<evidence type="ECO:0000313" key="5">
    <source>
        <dbReference type="EMBL" id="OEG17717.1"/>
    </source>
</evidence>
<sequence>MKLEELTTESRNAKSKNIDQLTAMEIVEIINQEDQKVALAIEKVLPEIARAIEQAALRYQKGGRLIYCGAGTSGRLGTLDAIELTPTYSVSPDRAFGIIAGGKEAMFQAVEGAEDSKELAVKDLMQHKLIAEDVVIAVAASGRTPYTIGAIEYAEQVGALTISVTCNDKSEMNKLAAIGIAPVVGPEVITGSTRMKAGTAQKMVLNMISTGVMIKTGSVYQNLMVNVQPTNEKLIQRSLQIIHEATGVDLETAEKYLEQAGNHVADAIVMIEGNIDATEARRLLENNQYRISDVLEKVAPKNKETD</sequence>
<protein>
    <recommendedName>
        <fullName evidence="3">N-acetylmuramic acid 6-phosphate etherase</fullName>
        <shortName evidence="3">MurNAc-6-P etherase</shortName>
        <ecNumber evidence="3">4.2.1.126</ecNumber>
    </recommendedName>
    <alternativeName>
        <fullName evidence="3">N-acetylmuramic acid 6-phosphate hydrolase</fullName>
    </alternativeName>
    <alternativeName>
        <fullName evidence="3">N-acetylmuramic acid 6-phosphate lyase</fullName>
    </alternativeName>
</protein>
<comment type="pathway">
    <text evidence="3">Amino-sugar metabolism; N-acetylmuramate degradation.</text>
</comment>
<reference evidence="6" key="1">
    <citation type="submission" date="2016-09" db="EMBL/GenBank/DDBJ databases">
        <authorList>
            <person name="Gulvik C.A."/>
        </authorList>
    </citation>
    <scope>NUCLEOTIDE SEQUENCE [LARGE SCALE GENOMIC DNA]</scope>
    <source>
        <strain evidence="6">LMG 8895</strain>
    </source>
</reference>
<dbReference type="GO" id="GO:0009254">
    <property type="term" value="P:peptidoglycan turnover"/>
    <property type="evidence" value="ECO:0007669"/>
    <property type="project" value="TreeGrafter"/>
</dbReference>
<evidence type="ECO:0000259" key="4">
    <source>
        <dbReference type="PROSITE" id="PS51464"/>
    </source>
</evidence>
<dbReference type="GO" id="GO:0097367">
    <property type="term" value="F:carbohydrate derivative binding"/>
    <property type="evidence" value="ECO:0007669"/>
    <property type="project" value="InterPro"/>
</dbReference>
<dbReference type="RefSeq" id="WP_069662888.1">
    <property type="nucleotide sequence ID" value="NZ_JBHUJJ010000001.1"/>
</dbReference>
<dbReference type="GO" id="GO:0097173">
    <property type="term" value="P:N-acetylmuramic acid catabolic process"/>
    <property type="evidence" value="ECO:0007669"/>
    <property type="project" value="UniProtKB-UniPathway"/>
</dbReference>
<keyword evidence="2 3" id="KW-0119">Carbohydrate metabolism</keyword>
<dbReference type="Proteomes" id="UP000095094">
    <property type="component" value="Unassembled WGS sequence"/>
</dbReference>
<gene>
    <name evidence="3" type="primary">murQ</name>
    <name evidence="5" type="ORF">BCR25_17735</name>
</gene>
<dbReference type="Gene3D" id="1.10.8.1080">
    <property type="match status" value="1"/>
</dbReference>
<comment type="similarity">
    <text evidence="3">Belongs to the GCKR-like family. MurNAc-6-P etherase subfamily.</text>
</comment>
<dbReference type="InterPro" id="IPR005486">
    <property type="entry name" value="Glucokinase_regulatory_CS"/>
</dbReference>
<dbReference type="InterPro" id="IPR040190">
    <property type="entry name" value="MURQ/GCKR"/>
</dbReference>
<dbReference type="AlphaFoldDB" id="A0A1E5GYG3"/>